<name>A0A0M3J362_ANISI</name>
<sequence length="154" mass="16992">MAMDPTRIAGEIIRLSGITSKLSDPQDICLLPDNRVAIADQDCGVFIVDKSGHLLKSFDQLVGSASLCYSEVLNRLAVVRSNEDVDAEDSRYQICVIGSDLELETERIKIPNIPDVKEGYTRWIIAEPESGNFLVTTGDSSTAVIWMWNVKTCV</sequence>
<keyword evidence="2" id="KW-1185">Reference proteome</keyword>
<dbReference type="Proteomes" id="UP000267096">
    <property type="component" value="Unassembled WGS sequence"/>
</dbReference>
<dbReference type="AlphaFoldDB" id="A0A0M3J362"/>
<protein>
    <submittedName>
        <fullName evidence="3">WD_REPEATS_REGION domain-containing protein</fullName>
    </submittedName>
</protein>
<organism evidence="3">
    <name type="scientific">Anisakis simplex</name>
    <name type="common">Herring worm</name>
    <dbReference type="NCBI Taxonomy" id="6269"/>
    <lineage>
        <taxon>Eukaryota</taxon>
        <taxon>Metazoa</taxon>
        <taxon>Ecdysozoa</taxon>
        <taxon>Nematoda</taxon>
        <taxon>Chromadorea</taxon>
        <taxon>Rhabditida</taxon>
        <taxon>Spirurina</taxon>
        <taxon>Ascaridomorpha</taxon>
        <taxon>Ascaridoidea</taxon>
        <taxon>Anisakidae</taxon>
        <taxon>Anisakis</taxon>
        <taxon>Anisakis simplex complex</taxon>
    </lineage>
</organism>
<dbReference type="OrthoDB" id="10436902at2759"/>
<dbReference type="SUPFAM" id="SSF69322">
    <property type="entry name" value="Tricorn protease domain 2"/>
    <property type="match status" value="1"/>
</dbReference>
<reference evidence="1 2" key="2">
    <citation type="submission" date="2018-11" db="EMBL/GenBank/DDBJ databases">
        <authorList>
            <consortium name="Pathogen Informatics"/>
        </authorList>
    </citation>
    <scope>NUCLEOTIDE SEQUENCE [LARGE SCALE GENOMIC DNA]</scope>
</reference>
<proteinExistence type="predicted"/>
<dbReference type="WBParaSite" id="ASIM_0000197401-mRNA-1">
    <property type="protein sequence ID" value="ASIM_0000197401-mRNA-1"/>
    <property type="gene ID" value="ASIM_0000197401"/>
</dbReference>
<reference evidence="3" key="1">
    <citation type="submission" date="2017-02" db="UniProtKB">
        <authorList>
            <consortium name="WormBaseParasite"/>
        </authorList>
    </citation>
    <scope>IDENTIFICATION</scope>
</reference>
<evidence type="ECO:0000313" key="2">
    <source>
        <dbReference type="Proteomes" id="UP000267096"/>
    </source>
</evidence>
<accession>A0A0M3J362</accession>
<evidence type="ECO:0000313" key="1">
    <source>
        <dbReference type="EMBL" id="VDK19355.1"/>
    </source>
</evidence>
<dbReference type="EMBL" id="UYRR01002192">
    <property type="protein sequence ID" value="VDK19355.1"/>
    <property type="molecule type" value="Genomic_DNA"/>
</dbReference>
<evidence type="ECO:0000313" key="3">
    <source>
        <dbReference type="WBParaSite" id="ASIM_0000197401-mRNA-1"/>
    </source>
</evidence>
<gene>
    <name evidence="1" type="ORF">ASIM_LOCUS1845</name>
</gene>